<proteinExistence type="predicted"/>
<comment type="caution">
    <text evidence="1">The sequence shown here is derived from an EMBL/GenBank/DDBJ whole genome shotgun (WGS) entry which is preliminary data.</text>
</comment>
<accession>A0A7W9BLU4</accession>
<dbReference type="AlphaFoldDB" id="A0A7W9BLU4"/>
<evidence type="ECO:0000313" key="2">
    <source>
        <dbReference type="Proteomes" id="UP000535415"/>
    </source>
</evidence>
<protein>
    <submittedName>
        <fullName evidence="1">Uncharacterized protein</fullName>
    </submittedName>
</protein>
<name>A0A7W9BLU4_9RHOB</name>
<gene>
    <name evidence="1" type="ORF">FHS72_002486</name>
</gene>
<dbReference type="EMBL" id="JACIJM010000006">
    <property type="protein sequence ID" value="MBB5722856.1"/>
    <property type="molecule type" value="Genomic_DNA"/>
</dbReference>
<keyword evidence="2" id="KW-1185">Reference proteome</keyword>
<reference evidence="1 2" key="1">
    <citation type="submission" date="2020-08" db="EMBL/GenBank/DDBJ databases">
        <title>Genomic Encyclopedia of Type Strains, Phase IV (KMG-IV): sequencing the most valuable type-strain genomes for metagenomic binning, comparative biology and taxonomic classification.</title>
        <authorList>
            <person name="Goeker M."/>
        </authorList>
    </citation>
    <scope>NUCLEOTIDE SEQUENCE [LARGE SCALE GENOMIC DNA]</scope>
    <source>
        <strain evidence="1 2">DSM 101064</strain>
    </source>
</reference>
<dbReference type="RefSeq" id="WP_183529506.1">
    <property type="nucleotide sequence ID" value="NZ_JACIJM010000006.1"/>
</dbReference>
<dbReference type="Proteomes" id="UP000535415">
    <property type="component" value="Unassembled WGS sequence"/>
</dbReference>
<evidence type="ECO:0000313" key="1">
    <source>
        <dbReference type="EMBL" id="MBB5722856.1"/>
    </source>
</evidence>
<sequence>MEVSLAQRPAPQYQSEAVISTAIATVAAAPATQIAKTTEITPRTAQVDRSQLLSVDLPEKPTPTIEQTLKPYGVIMLPYREEDEATTRKF</sequence>
<organism evidence="1 2">
    <name type="scientific">Yoonia ponticola</name>
    <dbReference type="NCBI Taxonomy" id="1524255"/>
    <lineage>
        <taxon>Bacteria</taxon>
        <taxon>Pseudomonadati</taxon>
        <taxon>Pseudomonadota</taxon>
        <taxon>Alphaproteobacteria</taxon>
        <taxon>Rhodobacterales</taxon>
        <taxon>Paracoccaceae</taxon>
        <taxon>Yoonia</taxon>
    </lineage>
</organism>